<sequence>PAGDGPHVSLAQAACLWAQNILDWPLYAHLNRSVWHRAEAGAEPFRPPRLCQCCDALARHCLRGGRPLPARAIANSCLRPFQPLGQAQILVYALRAGLPPAKREHYTCLATPELQYKDILYRRQFRRATPLS</sequence>
<dbReference type="EMBL" id="VZSZ01012030">
    <property type="protein sequence ID" value="NXA30322.1"/>
    <property type="molecule type" value="Genomic_DNA"/>
</dbReference>
<dbReference type="InterPro" id="IPR009729">
    <property type="entry name" value="Gal-3-0_sulfotransfrase"/>
</dbReference>
<evidence type="ECO:0000313" key="10">
    <source>
        <dbReference type="Proteomes" id="UP000587655"/>
    </source>
</evidence>
<proteinExistence type="predicted"/>
<dbReference type="AlphaFoldDB" id="A0A7K7UPR3"/>
<evidence type="ECO:0000256" key="3">
    <source>
        <dbReference type="ARBA" id="ARBA00022692"/>
    </source>
</evidence>
<evidence type="ECO:0000313" key="9">
    <source>
        <dbReference type="EMBL" id="NXA30322.1"/>
    </source>
</evidence>
<keyword evidence="2 9" id="KW-0808">Transferase</keyword>
<accession>A0A7K7UPR3</accession>
<gene>
    <name evidence="9" type="primary">Gal3st4</name>
    <name evidence="9" type="ORF">IBISTR_R15671</name>
</gene>
<dbReference type="Proteomes" id="UP000587655">
    <property type="component" value="Unassembled WGS sequence"/>
</dbReference>
<name>A0A7K7UPR3_9CHAR</name>
<evidence type="ECO:0000256" key="4">
    <source>
        <dbReference type="ARBA" id="ARBA00022968"/>
    </source>
</evidence>
<organism evidence="9 10">
    <name type="scientific">Ibidorhyncha struthersii</name>
    <dbReference type="NCBI Taxonomy" id="425643"/>
    <lineage>
        <taxon>Eukaryota</taxon>
        <taxon>Metazoa</taxon>
        <taxon>Chordata</taxon>
        <taxon>Craniata</taxon>
        <taxon>Vertebrata</taxon>
        <taxon>Euteleostomi</taxon>
        <taxon>Archelosauria</taxon>
        <taxon>Archosauria</taxon>
        <taxon>Dinosauria</taxon>
        <taxon>Saurischia</taxon>
        <taxon>Theropoda</taxon>
        <taxon>Coelurosauria</taxon>
        <taxon>Aves</taxon>
        <taxon>Neognathae</taxon>
        <taxon>Neoaves</taxon>
        <taxon>Charadriiformes</taxon>
        <taxon>Charadriidae</taxon>
        <taxon>Ibidorhyncha</taxon>
    </lineage>
</organism>
<keyword evidence="8" id="KW-0325">Glycoprotein</keyword>
<reference evidence="9 10" key="1">
    <citation type="submission" date="2019-09" db="EMBL/GenBank/DDBJ databases">
        <title>Bird 10,000 Genomes (B10K) Project - Family phase.</title>
        <authorList>
            <person name="Zhang G."/>
        </authorList>
    </citation>
    <scope>NUCLEOTIDE SEQUENCE [LARGE SCALE GENOMIC DNA]</scope>
    <source>
        <strain evidence="9">B10K-DU-030-25</strain>
    </source>
</reference>
<keyword evidence="5" id="KW-1133">Transmembrane helix</keyword>
<keyword evidence="7" id="KW-0472">Membrane</keyword>
<dbReference type="GO" id="GO:0000139">
    <property type="term" value="C:Golgi membrane"/>
    <property type="evidence" value="ECO:0007669"/>
    <property type="project" value="UniProtKB-SubCell"/>
</dbReference>
<comment type="caution">
    <text evidence="9">The sequence shown here is derived from an EMBL/GenBank/DDBJ whole genome shotgun (WGS) entry which is preliminary data.</text>
</comment>
<keyword evidence="4" id="KW-0735">Signal-anchor</keyword>
<feature type="non-terminal residue" evidence="9">
    <location>
        <position position="132"/>
    </location>
</feature>
<feature type="non-terminal residue" evidence="9">
    <location>
        <position position="1"/>
    </location>
</feature>
<dbReference type="GO" id="GO:0009247">
    <property type="term" value="P:glycolipid biosynthetic process"/>
    <property type="evidence" value="ECO:0007669"/>
    <property type="project" value="InterPro"/>
</dbReference>
<protein>
    <submittedName>
        <fullName evidence="9">G3ST4 sulfotransferase</fullName>
    </submittedName>
</protein>
<evidence type="ECO:0000256" key="5">
    <source>
        <dbReference type="ARBA" id="ARBA00022989"/>
    </source>
</evidence>
<evidence type="ECO:0000256" key="8">
    <source>
        <dbReference type="ARBA" id="ARBA00023180"/>
    </source>
</evidence>
<evidence type="ECO:0000256" key="6">
    <source>
        <dbReference type="ARBA" id="ARBA00023034"/>
    </source>
</evidence>
<keyword evidence="3" id="KW-0812">Transmembrane</keyword>
<evidence type="ECO:0000256" key="1">
    <source>
        <dbReference type="ARBA" id="ARBA00004323"/>
    </source>
</evidence>
<comment type="subcellular location">
    <subcellularLocation>
        <location evidence="1">Golgi apparatus membrane</location>
        <topology evidence="1">Single-pass type II membrane protein</topology>
    </subcellularLocation>
</comment>
<dbReference type="GO" id="GO:0001733">
    <property type="term" value="F:galactosylceramide sulfotransferase activity"/>
    <property type="evidence" value="ECO:0007669"/>
    <property type="project" value="InterPro"/>
</dbReference>
<keyword evidence="6" id="KW-0333">Golgi apparatus</keyword>
<keyword evidence="10" id="KW-1185">Reference proteome</keyword>
<evidence type="ECO:0000256" key="2">
    <source>
        <dbReference type="ARBA" id="ARBA00022679"/>
    </source>
</evidence>
<dbReference type="Pfam" id="PF06990">
    <property type="entry name" value="Gal-3-0_sulfotr"/>
    <property type="match status" value="1"/>
</dbReference>
<evidence type="ECO:0000256" key="7">
    <source>
        <dbReference type="ARBA" id="ARBA00023136"/>
    </source>
</evidence>